<accession>A0A656QK03</accession>
<evidence type="ECO:0008006" key="4">
    <source>
        <dbReference type="Google" id="ProtNLM"/>
    </source>
</evidence>
<feature type="signal peptide" evidence="1">
    <location>
        <begin position="1"/>
        <end position="25"/>
    </location>
</feature>
<proteinExistence type="predicted"/>
<name>A0A656QK03_9BURK</name>
<dbReference type="InterPro" id="IPR010321">
    <property type="entry name" value="DUF922"/>
</dbReference>
<evidence type="ECO:0000313" key="2">
    <source>
        <dbReference type="EMBL" id="KDR28897.1"/>
    </source>
</evidence>
<keyword evidence="3" id="KW-1185">Reference proteome</keyword>
<dbReference type="Pfam" id="PF06037">
    <property type="entry name" value="DUF922"/>
    <property type="match status" value="1"/>
</dbReference>
<organism evidence="2 3">
    <name type="scientific">Caballeronia zhejiangensis</name>
    <dbReference type="NCBI Taxonomy" id="871203"/>
    <lineage>
        <taxon>Bacteria</taxon>
        <taxon>Pseudomonadati</taxon>
        <taxon>Pseudomonadota</taxon>
        <taxon>Betaproteobacteria</taxon>
        <taxon>Burkholderiales</taxon>
        <taxon>Burkholderiaceae</taxon>
        <taxon>Caballeronia</taxon>
    </lineage>
</organism>
<gene>
    <name evidence="2" type="ORF">BG60_09325</name>
</gene>
<comment type="caution">
    <text evidence="2">The sequence shown here is derived from an EMBL/GenBank/DDBJ whole genome shotgun (WGS) entry which is preliminary data.</text>
</comment>
<keyword evidence="1" id="KW-0732">Signal</keyword>
<evidence type="ECO:0000313" key="3">
    <source>
        <dbReference type="Proteomes" id="UP000027451"/>
    </source>
</evidence>
<dbReference type="Proteomes" id="UP000027451">
    <property type="component" value="Unassembled WGS sequence"/>
</dbReference>
<feature type="chain" id="PRO_5024790681" description="DUF922 domain-containing protein" evidence="1">
    <location>
        <begin position="26"/>
        <end position="212"/>
    </location>
</feature>
<protein>
    <recommendedName>
        <fullName evidence="4">DUF922 domain-containing protein</fullName>
    </recommendedName>
</protein>
<dbReference type="EMBL" id="JFHD01000016">
    <property type="protein sequence ID" value="KDR28897.1"/>
    <property type="molecule type" value="Genomic_DNA"/>
</dbReference>
<dbReference type="RefSeq" id="WP_034472552.1">
    <property type="nucleotide sequence ID" value="NZ_JFHD01000016.1"/>
</dbReference>
<reference evidence="2 3" key="1">
    <citation type="submission" date="2014-03" db="EMBL/GenBank/DDBJ databases">
        <title>Draft Genome Sequences of Four Burkholderia Strains.</title>
        <authorList>
            <person name="Liu X.Y."/>
            <person name="Li C.X."/>
            <person name="Xu J.H."/>
        </authorList>
    </citation>
    <scope>NUCLEOTIDE SEQUENCE [LARGE SCALE GENOMIC DNA]</scope>
    <source>
        <strain evidence="2 3">OP-1</strain>
    </source>
</reference>
<dbReference type="AlphaFoldDB" id="A0A656QK03"/>
<sequence length="212" mass="23874">MNSVLRKVTSLGAAAIALSAVLGFASPHDEQVQVAFKMDYYDVAGETWPEVWSSIQAGLKREKDLQGRYEGLTSYSIKLEPEALVANNTCSSKTAAIAVNLVVKVPRLTTRNLKQGQECWAFYDRSLSDHEEWHVQIAIHDMQALQAKIRSSPNISCEEIVGMVKQDFQKMVDEQNDYDAITNHGLQQWRAYGLDKPKESDYDAEVRNRCFG</sequence>
<evidence type="ECO:0000256" key="1">
    <source>
        <dbReference type="SAM" id="SignalP"/>
    </source>
</evidence>